<name>A0A517YRX0_9BACT</name>
<proteinExistence type="predicted"/>
<gene>
    <name evidence="1" type="ORF">KS4_10000</name>
</gene>
<reference evidence="1 2" key="1">
    <citation type="submission" date="2019-02" db="EMBL/GenBank/DDBJ databases">
        <title>Deep-cultivation of Planctomycetes and their phenomic and genomic characterization uncovers novel biology.</title>
        <authorList>
            <person name="Wiegand S."/>
            <person name="Jogler M."/>
            <person name="Boedeker C."/>
            <person name="Pinto D."/>
            <person name="Vollmers J."/>
            <person name="Rivas-Marin E."/>
            <person name="Kohn T."/>
            <person name="Peeters S.H."/>
            <person name="Heuer A."/>
            <person name="Rast P."/>
            <person name="Oberbeckmann S."/>
            <person name="Bunk B."/>
            <person name="Jeske O."/>
            <person name="Meyerdierks A."/>
            <person name="Storesund J.E."/>
            <person name="Kallscheuer N."/>
            <person name="Luecker S."/>
            <person name="Lage O.M."/>
            <person name="Pohl T."/>
            <person name="Merkel B.J."/>
            <person name="Hornburger P."/>
            <person name="Mueller R.-W."/>
            <person name="Bruemmer F."/>
            <person name="Labrenz M."/>
            <person name="Spormann A.M."/>
            <person name="Op den Camp H."/>
            <person name="Overmann J."/>
            <person name="Amann R."/>
            <person name="Jetten M.S.M."/>
            <person name="Mascher T."/>
            <person name="Medema M.H."/>
            <person name="Devos D.P."/>
            <person name="Kaster A.-K."/>
            <person name="Ovreas L."/>
            <person name="Rohde M."/>
            <person name="Galperin M.Y."/>
            <person name="Jogler C."/>
        </authorList>
    </citation>
    <scope>NUCLEOTIDE SEQUENCE [LARGE SCALE GENOMIC DNA]</scope>
    <source>
        <strain evidence="1 2">KS4</strain>
    </source>
</reference>
<dbReference type="EMBL" id="CP036425">
    <property type="protein sequence ID" value="QDU32961.1"/>
    <property type="molecule type" value="Genomic_DNA"/>
</dbReference>
<keyword evidence="2" id="KW-1185">Reference proteome</keyword>
<dbReference type="AlphaFoldDB" id="A0A517YRX0"/>
<protein>
    <submittedName>
        <fullName evidence="1">Uncharacterized protein</fullName>
    </submittedName>
</protein>
<dbReference type="Proteomes" id="UP000317369">
    <property type="component" value="Chromosome"/>
</dbReference>
<evidence type="ECO:0000313" key="2">
    <source>
        <dbReference type="Proteomes" id="UP000317369"/>
    </source>
</evidence>
<evidence type="ECO:0000313" key="1">
    <source>
        <dbReference type="EMBL" id="QDU32961.1"/>
    </source>
</evidence>
<organism evidence="1 2">
    <name type="scientific">Poriferisphaera corsica</name>
    <dbReference type="NCBI Taxonomy" id="2528020"/>
    <lineage>
        <taxon>Bacteria</taxon>
        <taxon>Pseudomonadati</taxon>
        <taxon>Planctomycetota</taxon>
        <taxon>Phycisphaerae</taxon>
        <taxon>Phycisphaerales</taxon>
        <taxon>Phycisphaeraceae</taxon>
        <taxon>Poriferisphaera</taxon>
    </lineage>
</organism>
<accession>A0A517YRX0</accession>
<dbReference type="KEGG" id="pcor:KS4_10000"/>
<sequence length="47" mass="5176">MRIGHYTWGEGAEEGRDLRAGSGHEAGDWGIKLKVGRGVEKEGEMMM</sequence>